<gene>
    <name evidence="4" type="ORF">C8N46_104183</name>
</gene>
<comment type="caution">
    <text evidence="4">The sequence shown here is derived from an EMBL/GenBank/DDBJ whole genome shotgun (WGS) entry which is preliminary data.</text>
</comment>
<dbReference type="InterPro" id="IPR008979">
    <property type="entry name" value="Galactose-bd-like_sf"/>
</dbReference>
<evidence type="ECO:0000259" key="3">
    <source>
        <dbReference type="Pfam" id="PF18962"/>
    </source>
</evidence>
<feature type="domain" description="Secretion system C-terminal sorting" evidence="3">
    <location>
        <begin position="464"/>
        <end position="532"/>
    </location>
</feature>
<sequence>MKKITFLCLLLMTSLAFAQPTTNPAAPTNAAVDVISVYGDTYTNIATNYDPNWGQSGHMQVNPNYDPGTGQFLLAYPNFNYQGTEVTTTDASQMEFLHIDIWTSASPGATDIQVSPINNGSGVGETLVSIAYTSGTWTSVDIPKSAFTGMTWDSVFQMKFAANGPGSTVPVDIYLDNVYFWKNPTAPGSDATLSDLQIDGSTISGFGSGVFNYTVGLAPGTTMPPQITSVTTTDPAATTNITQAPAVPGDATVVVTSQNGMVMETYTVSFEISGPATGAPQPPNRPAADVVSIYSDAYPNITVNTYDAGWCGAAITEVQIGGNNTFKKNSGIPCQGIDFSTNRQNLTDFTYIHFDFYTDDVDLTGDVFNVKLVDFAGGGGEASALEVNINTGTTPAIVAGTWVSVDIDITSLGGVVAGSLTRSDIAQIGITTANLTNVWYDNIYLHKNTVLSTEEFNTSSFKTYPNPTNDAWNVVTDDTVINTIAVYDISGRQVLTMEPKATRATIDGTSLQGGIYFASISTDKGTSSVKLVKN</sequence>
<accession>A0A2T6BZP3</accession>
<dbReference type="AlphaFoldDB" id="A0A2T6BZP3"/>
<dbReference type="EMBL" id="QBKT01000004">
    <property type="protein sequence ID" value="PTX61540.1"/>
    <property type="molecule type" value="Genomic_DNA"/>
</dbReference>
<dbReference type="OrthoDB" id="5381604at2"/>
<evidence type="ECO:0000256" key="1">
    <source>
        <dbReference type="ARBA" id="ARBA00022729"/>
    </source>
</evidence>
<evidence type="ECO:0000313" key="4">
    <source>
        <dbReference type="EMBL" id="PTX61540.1"/>
    </source>
</evidence>
<evidence type="ECO:0000313" key="5">
    <source>
        <dbReference type="Proteomes" id="UP000244090"/>
    </source>
</evidence>
<feature type="signal peptide" evidence="2">
    <location>
        <begin position="1"/>
        <end position="18"/>
    </location>
</feature>
<evidence type="ECO:0000256" key="2">
    <source>
        <dbReference type="SAM" id="SignalP"/>
    </source>
</evidence>
<dbReference type="InterPro" id="IPR026444">
    <property type="entry name" value="Secre_tail"/>
</dbReference>
<dbReference type="Proteomes" id="UP000244090">
    <property type="component" value="Unassembled WGS sequence"/>
</dbReference>
<dbReference type="RefSeq" id="WP_108114771.1">
    <property type="nucleotide sequence ID" value="NZ_QBKT01000004.1"/>
</dbReference>
<protein>
    <submittedName>
        <fullName evidence="4">Putative secreted protein (Por secretion system target)</fullName>
    </submittedName>
</protein>
<dbReference type="Pfam" id="PF18962">
    <property type="entry name" value="Por_Secre_tail"/>
    <property type="match status" value="1"/>
</dbReference>
<proteinExistence type="predicted"/>
<keyword evidence="1 2" id="KW-0732">Signal</keyword>
<dbReference type="SUPFAM" id="SSF49785">
    <property type="entry name" value="Galactose-binding domain-like"/>
    <property type="match status" value="1"/>
</dbReference>
<organism evidence="4 5">
    <name type="scientific">Kordia periserrulae</name>
    <dbReference type="NCBI Taxonomy" id="701523"/>
    <lineage>
        <taxon>Bacteria</taxon>
        <taxon>Pseudomonadati</taxon>
        <taxon>Bacteroidota</taxon>
        <taxon>Flavobacteriia</taxon>
        <taxon>Flavobacteriales</taxon>
        <taxon>Flavobacteriaceae</taxon>
        <taxon>Kordia</taxon>
    </lineage>
</organism>
<name>A0A2T6BZP3_9FLAO</name>
<reference evidence="4 5" key="1">
    <citation type="submission" date="2018-04" db="EMBL/GenBank/DDBJ databases">
        <title>Genomic Encyclopedia of Archaeal and Bacterial Type Strains, Phase II (KMG-II): from individual species to whole genera.</title>
        <authorList>
            <person name="Goeker M."/>
        </authorList>
    </citation>
    <scope>NUCLEOTIDE SEQUENCE [LARGE SCALE GENOMIC DNA]</scope>
    <source>
        <strain evidence="4 5">DSM 25731</strain>
    </source>
</reference>
<feature type="chain" id="PRO_5015687605" evidence="2">
    <location>
        <begin position="19"/>
        <end position="534"/>
    </location>
</feature>
<dbReference type="NCBIfam" id="TIGR04183">
    <property type="entry name" value="Por_Secre_tail"/>
    <property type="match status" value="1"/>
</dbReference>
<keyword evidence="5" id="KW-1185">Reference proteome</keyword>